<dbReference type="EMBL" id="MNUE01000039">
    <property type="protein sequence ID" value="OJD32311.1"/>
    <property type="molecule type" value="Genomic_DNA"/>
</dbReference>
<keyword evidence="5" id="KW-1185">Reference proteome</keyword>
<organism evidence="4 5">
    <name type="scientific">Diplodia corticola</name>
    <dbReference type="NCBI Taxonomy" id="236234"/>
    <lineage>
        <taxon>Eukaryota</taxon>
        <taxon>Fungi</taxon>
        <taxon>Dikarya</taxon>
        <taxon>Ascomycota</taxon>
        <taxon>Pezizomycotina</taxon>
        <taxon>Dothideomycetes</taxon>
        <taxon>Dothideomycetes incertae sedis</taxon>
        <taxon>Botryosphaeriales</taxon>
        <taxon>Botryosphaeriaceae</taxon>
        <taxon>Diplodia</taxon>
    </lineage>
</organism>
<dbReference type="AlphaFoldDB" id="A0A1J9RV87"/>
<protein>
    <submittedName>
        <fullName evidence="4">Oxoglutarate iron-dependent oxygenase</fullName>
    </submittedName>
</protein>
<dbReference type="GO" id="GO:0051747">
    <property type="term" value="F:cytosine C-5 DNA demethylase activity"/>
    <property type="evidence" value="ECO:0007669"/>
    <property type="project" value="TreeGrafter"/>
</dbReference>
<evidence type="ECO:0000313" key="4">
    <source>
        <dbReference type="EMBL" id="OJD32311.1"/>
    </source>
</evidence>
<dbReference type="GO" id="GO:0008198">
    <property type="term" value="F:ferrous iron binding"/>
    <property type="evidence" value="ECO:0007669"/>
    <property type="project" value="TreeGrafter"/>
</dbReference>
<dbReference type="SUPFAM" id="SSF51197">
    <property type="entry name" value="Clavaminate synthase-like"/>
    <property type="match status" value="1"/>
</dbReference>
<name>A0A1J9RV87_9PEZI</name>
<evidence type="ECO:0000256" key="1">
    <source>
        <dbReference type="PIRSR" id="PIRSR632852-1"/>
    </source>
</evidence>
<dbReference type="RefSeq" id="XP_020128571.1">
    <property type="nucleotide sequence ID" value="XM_020275389.1"/>
</dbReference>
<accession>A0A1J9RV87</accession>
<feature type="region of interest" description="Disordered" evidence="2">
    <location>
        <begin position="21"/>
        <end position="280"/>
    </location>
</feature>
<feature type="region of interest" description="Disordered" evidence="2">
    <location>
        <begin position="919"/>
        <end position="945"/>
    </location>
</feature>
<dbReference type="GO" id="GO:0006307">
    <property type="term" value="P:DNA alkylation repair"/>
    <property type="evidence" value="ECO:0007669"/>
    <property type="project" value="TreeGrafter"/>
</dbReference>
<dbReference type="Proteomes" id="UP000183809">
    <property type="component" value="Unassembled WGS sequence"/>
</dbReference>
<dbReference type="GO" id="GO:0035516">
    <property type="term" value="F:broad specificity oxidative DNA demethylase activity"/>
    <property type="evidence" value="ECO:0007669"/>
    <property type="project" value="TreeGrafter"/>
</dbReference>
<sequence>MSVRELMGLAAGEWNYAGLKQDADQMQASSNPPRRRSSQKGQHQQDHRLALSPLPSAPLQSPTAPTPPSSVPSSWTSVSASRDPSGSELSSAEDVSDWSEAEKRSPKKRKVDAPIARPQRTRKPSLKVLENTTTEANKRTRRRSSTIVLKLDGKKLQELVTRPSSGEPTSPSLPTASAPEPIRTQEAQGPLTSLPSSPKSEAQLRDAPSPTLVVTKCETFTPTDGAMDVDPTSQVSEKTPTKLSRKRRWPKETDSLIGPATESQTEENGRQAAPDPIPQDLEPLAHVSRQLMHLSGCPIDAKPPPVGQPEVWADGRQALCESLPYFRGYQSAGYCADGLAYSFMFDKEGSCRDYMDSEVVIARSGGGLTKDHVTGKMARHVDQSETKQVESVRNSIHQYNPVAILAGEGNSQCPSRVPRVYTVLDWFKPTHIWAEKFNGMVNIRYRFEKLRLDKQSWWASSTGPEPTRVGEQAPPHVHTCLQCEKKSEQVYLQGWMCLHPDCPRFWKLESGHEPQEAGLLYDPRFLKQKTDWPHASAPQPLRPDHLTLGPTPMLGDDVSWAAAKGLVCPQCGRCNSREAWEGWYCGNPDCDFSYRLPHANIPANALHDPYRPISYGYTISKDKNPGNLALRMELVHNYRINYFTIPGVDGFIAHFIANKAINEEAGGPDDMWTELQASDLGLRRRPLATTSLKGQTLTQHFLMNYGMPYKFAVATASQPFSSAPRPITATRSRLNWAARHCVGADVHSREAEFNELLALGYFEKQKISYHDDGEKGLGPTIATLSIGAPATMSIRMKEKHHFGVTEKKGTTDTRTYVDIPPIQGCNKFEERLSAHAQLEQLKREGDAAAYRERLKALPAELELKKKGKAKELLEMHLRHGDIVVMHGAKMQQYYEHKVEPVGKLRFALTCRYIRPDSLEPKDRPEYEVGPDMGEYDGARLPAVSV</sequence>
<dbReference type="InterPro" id="IPR027450">
    <property type="entry name" value="AlkB-like"/>
</dbReference>
<feature type="compositionally biased region" description="Polar residues" evidence="2">
    <location>
        <begin position="185"/>
        <end position="200"/>
    </location>
</feature>
<feature type="compositionally biased region" description="Low complexity" evidence="2">
    <location>
        <begin position="50"/>
        <end position="63"/>
    </location>
</feature>
<dbReference type="GeneID" id="31015650"/>
<feature type="compositionally biased region" description="Low complexity" evidence="2">
    <location>
        <begin position="167"/>
        <end position="181"/>
    </location>
</feature>
<evidence type="ECO:0000256" key="2">
    <source>
        <dbReference type="SAM" id="MobiDB-lite"/>
    </source>
</evidence>
<dbReference type="PANTHER" id="PTHR31573">
    <property type="entry name" value="ALPHA-KETOGLUTARATE-DEPENDENT DIOXYGENASE ALKB HOMOLOG 2"/>
    <property type="match status" value="1"/>
</dbReference>
<dbReference type="Pfam" id="PF13532">
    <property type="entry name" value="2OG-FeII_Oxy_2"/>
    <property type="match status" value="1"/>
</dbReference>
<dbReference type="PANTHER" id="PTHR31573:SF4">
    <property type="entry name" value="FE2OG DIOXYGENASE DOMAIN-CONTAINING PROTEIN"/>
    <property type="match status" value="1"/>
</dbReference>
<dbReference type="Gene3D" id="2.60.120.590">
    <property type="entry name" value="Alpha-ketoglutarate-dependent dioxygenase AlkB-like"/>
    <property type="match status" value="1"/>
</dbReference>
<gene>
    <name evidence="4" type="ORF">BKCO1_3900077</name>
</gene>
<dbReference type="STRING" id="236234.A0A1J9RV87"/>
<feature type="compositionally biased region" description="Low complexity" evidence="2">
    <location>
        <begin position="71"/>
        <end position="81"/>
    </location>
</feature>
<dbReference type="OrthoDB" id="2163491at2759"/>
<feature type="domain" description="Alpha-ketoglutarate-dependent dioxygenase AlkB-like" evidence="3">
    <location>
        <begin position="695"/>
        <end position="903"/>
    </location>
</feature>
<evidence type="ECO:0000259" key="3">
    <source>
        <dbReference type="Pfam" id="PF13532"/>
    </source>
</evidence>
<evidence type="ECO:0000313" key="5">
    <source>
        <dbReference type="Proteomes" id="UP000183809"/>
    </source>
</evidence>
<dbReference type="InterPro" id="IPR032852">
    <property type="entry name" value="ALKBH2"/>
</dbReference>
<feature type="compositionally biased region" description="Polar residues" evidence="2">
    <location>
        <begin position="231"/>
        <end position="242"/>
    </location>
</feature>
<feature type="binding site" evidence="1">
    <location>
        <position position="761"/>
    </location>
    <ligand>
        <name>2-oxoglutarate</name>
        <dbReference type="ChEBI" id="CHEBI:16810"/>
    </ligand>
</feature>
<proteinExistence type="predicted"/>
<dbReference type="InterPro" id="IPR037151">
    <property type="entry name" value="AlkB-like_sf"/>
</dbReference>
<feature type="binding site" evidence="1">
    <location>
        <position position="770"/>
    </location>
    <ligand>
        <name>2-oxoglutarate</name>
        <dbReference type="ChEBI" id="CHEBI:16810"/>
    </ligand>
</feature>
<comment type="caution">
    <text evidence="4">The sequence shown here is derived from an EMBL/GenBank/DDBJ whole genome shotgun (WGS) entry which is preliminary data.</text>
</comment>
<reference evidence="4 5" key="1">
    <citation type="submission" date="2016-10" db="EMBL/GenBank/DDBJ databases">
        <title>Proteomics and genomics reveal pathogen-plant mechanisms compatible with a hemibiotrophic lifestyle of Diplodia corticola.</title>
        <authorList>
            <person name="Fernandes I."/>
            <person name="De Jonge R."/>
            <person name="Van De Peer Y."/>
            <person name="Devreese B."/>
            <person name="Alves A."/>
            <person name="Esteves A.C."/>
        </authorList>
    </citation>
    <scope>NUCLEOTIDE SEQUENCE [LARGE SCALE GENOMIC DNA]</scope>
    <source>
        <strain evidence="4 5">CBS 112549</strain>
    </source>
</reference>